<dbReference type="EMBL" id="JAHMHS010000167">
    <property type="protein sequence ID" value="KAK1710845.1"/>
    <property type="molecule type" value="Genomic_DNA"/>
</dbReference>
<organism evidence="3 4">
    <name type="scientific">Glomerella acutata</name>
    <name type="common">Colletotrichum acutatum</name>
    <dbReference type="NCBI Taxonomy" id="27357"/>
    <lineage>
        <taxon>Eukaryota</taxon>
        <taxon>Fungi</taxon>
        <taxon>Dikarya</taxon>
        <taxon>Ascomycota</taxon>
        <taxon>Pezizomycotina</taxon>
        <taxon>Sordariomycetes</taxon>
        <taxon>Hypocreomycetidae</taxon>
        <taxon>Glomerellales</taxon>
        <taxon>Glomerellaceae</taxon>
        <taxon>Colletotrichum</taxon>
        <taxon>Colletotrichum acutatum species complex</taxon>
    </lineage>
</organism>
<protein>
    <submittedName>
        <fullName evidence="3">Uncharacterized protein</fullName>
    </submittedName>
</protein>
<proteinExistence type="predicted"/>
<evidence type="ECO:0000313" key="3">
    <source>
        <dbReference type="EMBL" id="KAK1710845.1"/>
    </source>
</evidence>
<evidence type="ECO:0000256" key="2">
    <source>
        <dbReference type="SAM" id="Phobius"/>
    </source>
</evidence>
<feature type="region of interest" description="Disordered" evidence="1">
    <location>
        <begin position="197"/>
        <end position="219"/>
    </location>
</feature>
<keyword evidence="2" id="KW-0812">Transmembrane</keyword>
<feature type="transmembrane region" description="Helical" evidence="2">
    <location>
        <begin position="23"/>
        <end position="47"/>
    </location>
</feature>
<name>A0AAD8UBU1_GLOAC</name>
<dbReference type="GeneID" id="85385069"/>
<keyword evidence="2" id="KW-0472">Membrane</keyword>
<reference evidence="3" key="1">
    <citation type="submission" date="2021-12" db="EMBL/GenBank/DDBJ databases">
        <title>Comparative genomics, transcriptomics and evolutionary studies reveal genomic signatures of adaptation to plant cell wall in hemibiotrophic fungi.</title>
        <authorList>
            <consortium name="DOE Joint Genome Institute"/>
            <person name="Baroncelli R."/>
            <person name="Diaz J.F."/>
            <person name="Benocci T."/>
            <person name="Peng M."/>
            <person name="Battaglia E."/>
            <person name="Haridas S."/>
            <person name="Andreopoulos W."/>
            <person name="Labutti K."/>
            <person name="Pangilinan J."/>
            <person name="Floch G.L."/>
            <person name="Makela M.R."/>
            <person name="Henrissat B."/>
            <person name="Grigoriev I.V."/>
            <person name="Crouch J.A."/>
            <person name="De Vries R.P."/>
            <person name="Sukno S.A."/>
            <person name="Thon M.R."/>
        </authorList>
    </citation>
    <scope>NUCLEOTIDE SEQUENCE</scope>
    <source>
        <strain evidence="3">CBS 112980</strain>
    </source>
</reference>
<sequence length="233" mass="25512">MSLFAAVFRRSCFLVFDYRLSCWVLRCCWWCCCLVIGVGWISGVLFSNHKVIYKVQRMFSPGDYATKRREKGVPSRGKVIPLSQLRCAPMAAISMFVKETLGNEKKATFAGRLARCPEGGPGEQFFRQVGGFCSELRGACAANLASGRDLPTPLGIGIASESQCSKLNHQVEKNPDQQNARTLHAINDGVGLRLVGKTGGPASDLSEASKVEIDPDSDPESLGPRLHILFWTV</sequence>
<gene>
    <name evidence="3" type="ORF">BDZ83DRAFT_124159</name>
</gene>
<comment type="caution">
    <text evidence="3">The sequence shown here is derived from an EMBL/GenBank/DDBJ whole genome shotgun (WGS) entry which is preliminary data.</text>
</comment>
<accession>A0AAD8UBU1</accession>
<dbReference type="RefSeq" id="XP_060358905.1">
    <property type="nucleotide sequence ID" value="XM_060501170.1"/>
</dbReference>
<keyword evidence="2" id="KW-1133">Transmembrane helix</keyword>
<evidence type="ECO:0000256" key="1">
    <source>
        <dbReference type="SAM" id="MobiDB-lite"/>
    </source>
</evidence>
<keyword evidence="4" id="KW-1185">Reference proteome</keyword>
<dbReference type="AlphaFoldDB" id="A0AAD8UBU1"/>
<dbReference type="Proteomes" id="UP001244207">
    <property type="component" value="Unassembled WGS sequence"/>
</dbReference>
<evidence type="ECO:0000313" key="4">
    <source>
        <dbReference type="Proteomes" id="UP001244207"/>
    </source>
</evidence>